<sequence length="111" mass="12404">MNSSTTIAESQQVSPEEKDPNPDSSIDSNNGYNTENENGVPAEAQKSLTGYQLYLVVFAISLAGFLYSLDVTIIVTVSQNHEIEIRYPCRYYAFSYIKDIGWYGSAYLITL</sequence>
<keyword evidence="2" id="KW-0812">Transmembrane</keyword>
<keyword evidence="4" id="KW-1185">Reference proteome</keyword>
<evidence type="ECO:0000313" key="4">
    <source>
        <dbReference type="Proteomes" id="UP000785200"/>
    </source>
</evidence>
<evidence type="ECO:0000313" key="3">
    <source>
        <dbReference type="EMBL" id="KAG0645300.1"/>
    </source>
</evidence>
<protein>
    <submittedName>
        <fullName evidence="3">Efflux pump mlcE</fullName>
    </submittedName>
</protein>
<feature type="compositionally biased region" description="Polar residues" evidence="1">
    <location>
        <begin position="1"/>
        <end position="14"/>
    </location>
</feature>
<keyword evidence="2" id="KW-1133">Transmembrane helix</keyword>
<name>A0A9P6SQ27_9HELO</name>
<dbReference type="AlphaFoldDB" id="A0A9P6SQ27"/>
<dbReference type="EMBL" id="VNKQ01000019">
    <property type="protein sequence ID" value="KAG0645300.1"/>
    <property type="molecule type" value="Genomic_DNA"/>
</dbReference>
<accession>A0A9P6SQ27</accession>
<comment type="caution">
    <text evidence="3">The sequence shown here is derived from an EMBL/GenBank/DDBJ whole genome shotgun (WGS) entry which is preliminary data.</text>
</comment>
<feature type="transmembrane region" description="Helical" evidence="2">
    <location>
        <begin position="53"/>
        <end position="77"/>
    </location>
</feature>
<feature type="region of interest" description="Disordered" evidence="1">
    <location>
        <begin position="1"/>
        <end position="41"/>
    </location>
</feature>
<evidence type="ECO:0000256" key="2">
    <source>
        <dbReference type="SAM" id="Phobius"/>
    </source>
</evidence>
<proteinExistence type="predicted"/>
<reference evidence="3" key="1">
    <citation type="submission" date="2019-07" db="EMBL/GenBank/DDBJ databases">
        <title>Hyphodiscus hymeniophilus genome sequencing and assembly.</title>
        <authorList>
            <person name="Kramer G."/>
            <person name="Nodwell J."/>
        </authorList>
    </citation>
    <scope>NUCLEOTIDE SEQUENCE</scope>
    <source>
        <strain evidence="3">ATCC 34498</strain>
    </source>
</reference>
<dbReference type="OrthoDB" id="10633182at2759"/>
<dbReference type="Proteomes" id="UP000785200">
    <property type="component" value="Unassembled WGS sequence"/>
</dbReference>
<keyword evidence="2" id="KW-0472">Membrane</keyword>
<evidence type="ECO:0000256" key="1">
    <source>
        <dbReference type="SAM" id="MobiDB-lite"/>
    </source>
</evidence>
<organism evidence="3 4">
    <name type="scientific">Hyphodiscus hymeniophilus</name>
    <dbReference type="NCBI Taxonomy" id="353542"/>
    <lineage>
        <taxon>Eukaryota</taxon>
        <taxon>Fungi</taxon>
        <taxon>Dikarya</taxon>
        <taxon>Ascomycota</taxon>
        <taxon>Pezizomycotina</taxon>
        <taxon>Leotiomycetes</taxon>
        <taxon>Helotiales</taxon>
        <taxon>Hyphodiscaceae</taxon>
        <taxon>Hyphodiscus</taxon>
    </lineage>
</organism>
<feature type="compositionally biased region" description="Polar residues" evidence="1">
    <location>
        <begin position="22"/>
        <end position="37"/>
    </location>
</feature>
<gene>
    <name evidence="3" type="ORF">D0Z07_9051</name>
</gene>